<evidence type="ECO:0000256" key="1">
    <source>
        <dbReference type="SAM" id="Phobius"/>
    </source>
</evidence>
<protein>
    <submittedName>
        <fullName evidence="2">Uncharacterized protein</fullName>
    </submittedName>
</protein>
<dbReference type="RefSeq" id="WP_157569879.1">
    <property type="nucleotide sequence ID" value="NZ_WPIK01000042.1"/>
</dbReference>
<dbReference type="AlphaFoldDB" id="A0A7K1T2J5"/>
<feature type="transmembrane region" description="Helical" evidence="1">
    <location>
        <begin position="115"/>
        <end position="137"/>
    </location>
</feature>
<sequence>MKIKVIDNNTRKEKLLKALYDKWKVGYDETNFGRQVTDLGRSLSVLELTDIAKLNKSEIEKLMISISSDGFACMYQSDPNTNQKNHLYLITEIGKKAAVDNHYHNLSAVKNQTTLFEIFGVIIGILGFILALTTFLIQRNNIDPQIEKLQKQIDILKSEISHTNKK</sequence>
<dbReference type="Proteomes" id="UP000462014">
    <property type="component" value="Unassembled WGS sequence"/>
</dbReference>
<keyword evidence="3" id="KW-1185">Reference proteome</keyword>
<keyword evidence="1" id="KW-0472">Membrane</keyword>
<evidence type="ECO:0000313" key="3">
    <source>
        <dbReference type="Proteomes" id="UP000462014"/>
    </source>
</evidence>
<keyword evidence="1" id="KW-1133">Transmembrane helix</keyword>
<reference evidence="2 3" key="1">
    <citation type="submission" date="2019-12" db="EMBL/GenBank/DDBJ databases">
        <title>Mucilaginibacter sp. HMF7410 genome sequencing and assembly.</title>
        <authorList>
            <person name="Kang H."/>
            <person name="Cha I."/>
            <person name="Kim H."/>
            <person name="Joh K."/>
        </authorList>
    </citation>
    <scope>NUCLEOTIDE SEQUENCE [LARGE SCALE GENOMIC DNA]</scope>
    <source>
        <strain evidence="2 3">HMF7410</strain>
    </source>
</reference>
<accession>A0A7K1T2J5</accession>
<keyword evidence="1" id="KW-0812">Transmembrane</keyword>
<proteinExistence type="predicted"/>
<name>A0A7K1T2J5_9SPHI</name>
<gene>
    <name evidence="2" type="ORF">GO621_18580</name>
</gene>
<evidence type="ECO:0000313" key="2">
    <source>
        <dbReference type="EMBL" id="MVN23530.1"/>
    </source>
</evidence>
<organism evidence="2 3">
    <name type="scientific">Mucilaginibacter arboris</name>
    <dbReference type="NCBI Taxonomy" id="2682090"/>
    <lineage>
        <taxon>Bacteria</taxon>
        <taxon>Pseudomonadati</taxon>
        <taxon>Bacteroidota</taxon>
        <taxon>Sphingobacteriia</taxon>
        <taxon>Sphingobacteriales</taxon>
        <taxon>Sphingobacteriaceae</taxon>
        <taxon>Mucilaginibacter</taxon>
    </lineage>
</organism>
<comment type="caution">
    <text evidence="2">The sequence shown here is derived from an EMBL/GenBank/DDBJ whole genome shotgun (WGS) entry which is preliminary data.</text>
</comment>
<dbReference type="EMBL" id="WPIK01000042">
    <property type="protein sequence ID" value="MVN23530.1"/>
    <property type="molecule type" value="Genomic_DNA"/>
</dbReference>